<keyword evidence="7" id="KW-0443">Lipid metabolism</keyword>
<evidence type="ECO:0000256" key="6">
    <source>
        <dbReference type="ARBA" id="ARBA00022963"/>
    </source>
</evidence>
<dbReference type="PANTHER" id="PTHR45650:SF9">
    <property type="entry name" value="SGNH HYDROLASE-TYPE ESTERASE DOMAIN-CONTAINING PROTEIN"/>
    <property type="match status" value="1"/>
</dbReference>
<keyword evidence="3" id="KW-0964">Secreted</keyword>
<gene>
    <name evidence="8" type="ORF">H0E87_019029</name>
</gene>
<reference evidence="8" key="1">
    <citation type="journal article" date="2021" name="J. Hered.">
        <title>Genome Assembly of Salicaceae Populus deltoides (Eastern Cottonwood) I-69 Based on Nanopore Sequencing and Hi-C Technologies.</title>
        <authorList>
            <person name="Bai S."/>
            <person name="Wu H."/>
            <person name="Zhang J."/>
            <person name="Pan Z."/>
            <person name="Zhao W."/>
            <person name="Li Z."/>
            <person name="Tong C."/>
        </authorList>
    </citation>
    <scope>NUCLEOTIDE SEQUENCE</scope>
    <source>
        <tissue evidence="8">Leaf</tissue>
    </source>
</reference>
<comment type="caution">
    <text evidence="8">The sequence shown here is derived from an EMBL/GenBank/DDBJ whole genome shotgun (WGS) entry which is preliminary data.</text>
</comment>
<keyword evidence="4" id="KW-0732">Signal</keyword>
<dbReference type="Gene3D" id="3.40.50.1110">
    <property type="entry name" value="SGNH hydrolase"/>
    <property type="match status" value="1"/>
</dbReference>
<keyword evidence="5" id="KW-0378">Hydrolase</keyword>
<evidence type="ECO:0000256" key="4">
    <source>
        <dbReference type="ARBA" id="ARBA00022729"/>
    </source>
</evidence>
<dbReference type="GO" id="GO:0016787">
    <property type="term" value="F:hydrolase activity"/>
    <property type="evidence" value="ECO:0007669"/>
    <property type="project" value="UniProtKB-KW"/>
</dbReference>
<dbReference type="Proteomes" id="UP000807159">
    <property type="component" value="Chromosome 10"/>
</dbReference>
<comment type="similarity">
    <text evidence="2">Belongs to the 'GDSL' lipolytic enzyme family.</text>
</comment>
<dbReference type="PANTHER" id="PTHR45650">
    <property type="entry name" value="GDSL-LIKE LIPASE/ACYLHYDROLASE-RELATED"/>
    <property type="match status" value="1"/>
</dbReference>
<accession>A0A8T2XTQ1</accession>
<comment type="subcellular location">
    <subcellularLocation>
        <location evidence="1">Secreted</location>
    </subcellularLocation>
</comment>
<keyword evidence="6" id="KW-0442">Lipid degradation</keyword>
<evidence type="ECO:0000313" key="8">
    <source>
        <dbReference type="EMBL" id="KAH8496084.1"/>
    </source>
</evidence>
<keyword evidence="9" id="KW-1185">Reference proteome</keyword>
<evidence type="ECO:0000256" key="5">
    <source>
        <dbReference type="ARBA" id="ARBA00022801"/>
    </source>
</evidence>
<name>A0A8T2XTQ1_POPDE</name>
<evidence type="ECO:0000256" key="7">
    <source>
        <dbReference type="ARBA" id="ARBA00023098"/>
    </source>
</evidence>
<proteinExistence type="inferred from homology"/>
<organism evidence="8 9">
    <name type="scientific">Populus deltoides</name>
    <name type="common">Eastern poplar</name>
    <name type="synonym">Eastern cottonwood</name>
    <dbReference type="NCBI Taxonomy" id="3696"/>
    <lineage>
        <taxon>Eukaryota</taxon>
        <taxon>Viridiplantae</taxon>
        <taxon>Streptophyta</taxon>
        <taxon>Embryophyta</taxon>
        <taxon>Tracheophyta</taxon>
        <taxon>Spermatophyta</taxon>
        <taxon>Magnoliopsida</taxon>
        <taxon>eudicotyledons</taxon>
        <taxon>Gunneridae</taxon>
        <taxon>Pentapetalae</taxon>
        <taxon>rosids</taxon>
        <taxon>fabids</taxon>
        <taxon>Malpighiales</taxon>
        <taxon>Salicaceae</taxon>
        <taxon>Saliceae</taxon>
        <taxon>Populus</taxon>
    </lineage>
</organism>
<protein>
    <submittedName>
        <fullName evidence="8">Uncharacterized protein</fullName>
    </submittedName>
</protein>
<dbReference type="InterPro" id="IPR036514">
    <property type="entry name" value="SGNH_hydro_sf"/>
</dbReference>
<dbReference type="AlphaFoldDB" id="A0A8T2XTQ1"/>
<sequence>MASTLQALAAVFSRKQAQTGSKHKFSKAISVTNIKHQVKQNLIDKNLVQKCWFFAESGCSDIFNCFLHYGTPTLDPDAYVQAMLAQAGNLIDQIYKLGARRIALFSLGRPVGCNPARALLPGAPVDKCSGKMNLIARDWKAWSVICPLNCLVRLVSLVLFMRPYRDLELLDSSTLS</sequence>
<evidence type="ECO:0000256" key="3">
    <source>
        <dbReference type="ARBA" id="ARBA00022525"/>
    </source>
</evidence>
<dbReference type="GO" id="GO:0005576">
    <property type="term" value="C:extracellular region"/>
    <property type="evidence" value="ECO:0007669"/>
    <property type="project" value="UniProtKB-SubCell"/>
</dbReference>
<evidence type="ECO:0000256" key="1">
    <source>
        <dbReference type="ARBA" id="ARBA00004613"/>
    </source>
</evidence>
<dbReference type="InterPro" id="IPR051238">
    <property type="entry name" value="GDSL_esterase/lipase"/>
</dbReference>
<dbReference type="EMBL" id="JACEGQ020000010">
    <property type="protein sequence ID" value="KAH8496084.1"/>
    <property type="molecule type" value="Genomic_DNA"/>
</dbReference>
<dbReference type="GO" id="GO:0016042">
    <property type="term" value="P:lipid catabolic process"/>
    <property type="evidence" value="ECO:0007669"/>
    <property type="project" value="UniProtKB-KW"/>
</dbReference>
<evidence type="ECO:0000313" key="9">
    <source>
        <dbReference type="Proteomes" id="UP000807159"/>
    </source>
</evidence>
<evidence type="ECO:0000256" key="2">
    <source>
        <dbReference type="ARBA" id="ARBA00008668"/>
    </source>
</evidence>